<dbReference type="RefSeq" id="WP_192749679.1">
    <property type="nucleotide sequence ID" value="NZ_BAABJL010000093.1"/>
</dbReference>
<reference evidence="3" key="1">
    <citation type="submission" date="2020-10" db="EMBL/GenBank/DDBJ databases">
        <title>Sequencing the genomes of 1000 actinobacteria strains.</title>
        <authorList>
            <person name="Klenk H.-P."/>
        </authorList>
    </citation>
    <scope>NUCLEOTIDE SEQUENCE</scope>
    <source>
        <strain evidence="3">DSM 45354</strain>
    </source>
</reference>
<organism evidence="3 4">
    <name type="scientific">Actinopolymorpha pittospori</name>
    <dbReference type="NCBI Taxonomy" id="648752"/>
    <lineage>
        <taxon>Bacteria</taxon>
        <taxon>Bacillati</taxon>
        <taxon>Actinomycetota</taxon>
        <taxon>Actinomycetes</taxon>
        <taxon>Propionibacteriales</taxon>
        <taxon>Actinopolymorphaceae</taxon>
        <taxon>Actinopolymorpha</taxon>
    </lineage>
</organism>
<dbReference type="AlphaFoldDB" id="A0A927MXW1"/>
<dbReference type="InterPro" id="IPR010252">
    <property type="entry name" value="HutF"/>
</dbReference>
<sequence>MSGADPSYWCPFAWLPPGEVHAGVLVEVEGTRITSVRTGVSDPPAAAVQLPGLTLPGLANAHSHAFHRALRGRTQSVPTGSAGAGSFWTWRDRMYDLAARLDPDLYYELAVAVYAEMVLAGITCVGEFHYVHHGPGGRPYDDPNAMADVLIAAARDAGLRITLLDTCYLTGGIGSPLTGVQERFGDGDAARWAARVDSLRDRYAGAEDVVVGAAVHSVRAVPADQLPTVAGWANTHAVPLHVHLSEQRRENADCVAAYGVQPTELLFDHGVLGPRTTAVHTTHLDDGGVGLIAGSDTTVCLCPTTERDLADGVGPAGALRRAGAELVLGSDSHAVVDMFEEARALELDERLVTGRRGHWPAGALLATVTEVAHRSLGFSDAGLIEPGARADLVSVRLDSVRTAGAEPAQAVDMVVFAATAADVDTVVSGGVRVVEAGRHRRYDDLASRLDAMVRALW</sequence>
<dbReference type="InterPro" id="IPR011059">
    <property type="entry name" value="Metal-dep_hydrolase_composite"/>
</dbReference>
<dbReference type="Gene3D" id="3.20.20.140">
    <property type="entry name" value="Metal-dependent hydrolases"/>
    <property type="match status" value="1"/>
</dbReference>
<comment type="caution">
    <text evidence="3">The sequence shown here is derived from an EMBL/GenBank/DDBJ whole genome shotgun (WGS) entry which is preliminary data.</text>
</comment>
<feature type="domain" description="Amidohydrolase-related" evidence="2">
    <location>
        <begin position="55"/>
        <end position="432"/>
    </location>
</feature>
<dbReference type="Proteomes" id="UP000638648">
    <property type="component" value="Unassembled WGS sequence"/>
</dbReference>
<keyword evidence="4" id="KW-1185">Reference proteome</keyword>
<gene>
    <name evidence="3" type="ORF">HEB94_002170</name>
</gene>
<proteinExistence type="predicted"/>
<evidence type="ECO:0000259" key="2">
    <source>
        <dbReference type="Pfam" id="PF01979"/>
    </source>
</evidence>
<dbReference type="NCBIfam" id="NF006681">
    <property type="entry name" value="PRK09229.1-2"/>
    <property type="match status" value="1"/>
</dbReference>
<dbReference type="InterPro" id="IPR032466">
    <property type="entry name" value="Metal_Hydrolase"/>
</dbReference>
<protein>
    <submittedName>
        <fullName evidence="3">Formiminoglutamate deiminase</fullName>
    </submittedName>
</protein>
<evidence type="ECO:0000256" key="1">
    <source>
        <dbReference type="ARBA" id="ARBA00022801"/>
    </source>
</evidence>
<evidence type="ECO:0000313" key="4">
    <source>
        <dbReference type="Proteomes" id="UP000638648"/>
    </source>
</evidence>
<keyword evidence="1" id="KW-0378">Hydrolase</keyword>
<dbReference type="SUPFAM" id="SSF51338">
    <property type="entry name" value="Composite domain of metallo-dependent hydrolases"/>
    <property type="match status" value="1"/>
</dbReference>
<dbReference type="GO" id="GO:0016810">
    <property type="term" value="F:hydrolase activity, acting on carbon-nitrogen (but not peptide) bonds"/>
    <property type="evidence" value="ECO:0007669"/>
    <property type="project" value="InterPro"/>
</dbReference>
<evidence type="ECO:0000313" key="3">
    <source>
        <dbReference type="EMBL" id="MBE1605322.1"/>
    </source>
</evidence>
<dbReference type="SUPFAM" id="SSF51556">
    <property type="entry name" value="Metallo-dependent hydrolases"/>
    <property type="match status" value="1"/>
</dbReference>
<accession>A0A927MXW1</accession>
<dbReference type="Pfam" id="PF01979">
    <property type="entry name" value="Amidohydro_1"/>
    <property type="match status" value="1"/>
</dbReference>
<dbReference type="EMBL" id="JADBEM010000001">
    <property type="protein sequence ID" value="MBE1605322.1"/>
    <property type="molecule type" value="Genomic_DNA"/>
</dbReference>
<dbReference type="NCBIfam" id="TIGR02022">
    <property type="entry name" value="hutF"/>
    <property type="match status" value="1"/>
</dbReference>
<dbReference type="InterPro" id="IPR006680">
    <property type="entry name" value="Amidohydro-rel"/>
</dbReference>
<dbReference type="Gene3D" id="2.30.40.10">
    <property type="entry name" value="Urease, subunit C, domain 1"/>
    <property type="match status" value="1"/>
</dbReference>
<dbReference type="PANTHER" id="PTHR43794">
    <property type="entry name" value="AMINOHYDROLASE SSNA-RELATED"/>
    <property type="match status" value="1"/>
</dbReference>
<dbReference type="PANTHER" id="PTHR43794:SF11">
    <property type="entry name" value="AMIDOHYDROLASE-RELATED DOMAIN-CONTAINING PROTEIN"/>
    <property type="match status" value="1"/>
</dbReference>
<dbReference type="InterPro" id="IPR050287">
    <property type="entry name" value="MTA/SAH_deaminase"/>
</dbReference>
<name>A0A927MXW1_9ACTN</name>